<evidence type="ECO:0000313" key="5">
    <source>
        <dbReference type="Proteomes" id="UP000078348"/>
    </source>
</evidence>
<sequence>MNGGTVVAIAGKDYVIIAADTRLTQGYEILSRNVSRLHPLTSKCILGNGGCWTDMVTLNRTLDYDIKDYKYNHREEMSTAAVASLLGNTLYNRRFFPLYAFNVLAGLDEEGHGMIYSYDAVGSYECLRYGVQGSAQSHIIPVMDSCVAKRNRNVPYVDLEREEATNIIKEAFTVATERDKDTGDRVEIMTITAAGIEKDSLLLRSD</sequence>
<dbReference type="EMBL" id="LXWW01000580">
    <property type="protein sequence ID" value="OAO11724.1"/>
    <property type="molecule type" value="Genomic_DNA"/>
</dbReference>
<comment type="similarity">
    <text evidence="3">Belongs to the peptidase T1B family.</text>
</comment>
<proteinExistence type="inferred from homology"/>
<keyword evidence="3" id="KW-0539">Nucleus</keyword>
<keyword evidence="2 3" id="KW-0647">Proteasome</keyword>
<keyword evidence="5" id="KW-1185">Reference proteome</keyword>
<dbReference type="GO" id="GO:0005839">
    <property type="term" value="C:proteasome core complex"/>
    <property type="evidence" value="ECO:0007669"/>
    <property type="project" value="InterPro"/>
</dbReference>
<dbReference type="SUPFAM" id="SSF56235">
    <property type="entry name" value="N-terminal nucleophile aminohydrolases (Ntn hydrolases)"/>
    <property type="match status" value="1"/>
</dbReference>
<comment type="subunit">
    <text evidence="3">Component of the proteasome complex.</text>
</comment>
<protein>
    <recommendedName>
        <fullName evidence="3">Proteasome subunit beta</fullName>
    </recommendedName>
</protein>
<dbReference type="Pfam" id="PF00227">
    <property type="entry name" value="Proteasome"/>
    <property type="match status" value="1"/>
</dbReference>
<evidence type="ECO:0000313" key="4">
    <source>
        <dbReference type="EMBL" id="OAO11724.1"/>
    </source>
</evidence>
<dbReference type="PROSITE" id="PS00854">
    <property type="entry name" value="PROTEASOME_BETA_1"/>
    <property type="match status" value="1"/>
</dbReference>
<dbReference type="PROSITE" id="PS51476">
    <property type="entry name" value="PROTEASOME_BETA_2"/>
    <property type="match status" value="1"/>
</dbReference>
<dbReference type="InterPro" id="IPR001353">
    <property type="entry name" value="Proteasome_sua/b"/>
</dbReference>
<evidence type="ECO:0000256" key="1">
    <source>
        <dbReference type="ARBA" id="ARBA00022490"/>
    </source>
</evidence>
<comment type="subcellular location">
    <subcellularLocation>
        <location evidence="3">Cytoplasm</location>
    </subcellularLocation>
    <subcellularLocation>
        <location evidence="3">Nucleus</location>
    </subcellularLocation>
</comment>
<dbReference type="InterPro" id="IPR016050">
    <property type="entry name" value="Proteasome_bsu_CS"/>
</dbReference>
<dbReference type="AlphaFoldDB" id="A0A196S6W4"/>
<dbReference type="STRING" id="478820.A0A196S6W4"/>
<gene>
    <name evidence="4" type="ORF">AV274_6559</name>
</gene>
<keyword evidence="1 3" id="KW-0963">Cytoplasm</keyword>
<dbReference type="InterPro" id="IPR023333">
    <property type="entry name" value="Proteasome_suB-type"/>
</dbReference>
<dbReference type="GO" id="GO:0051603">
    <property type="term" value="P:proteolysis involved in protein catabolic process"/>
    <property type="evidence" value="ECO:0007669"/>
    <property type="project" value="InterPro"/>
</dbReference>
<comment type="caution">
    <text evidence="4">The sequence shown here is derived from an EMBL/GenBank/DDBJ whole genome shotgun (WGS) entry which is preliminary data.</text>
</comment>
<evidence type="ECO:0000256" key="3">
    <source>
        <dbReference type="RuleBase" id="RU004203"/>
    </source>
</evidence>
<organism evidence="4 5">
    <name type="scientific">Blastocystis sp. subtype 1 (strain ATCC 50177 / NandII)</name>
    <dbReference type="NCBI Taxonomy" id="478820"/>
    <lineage>
        <taxon>Eukaryota</taxon>
        <taxon>Sar</taxon>
        <taxon>Stramenopiles</taxon>
        <taxon>Bigyra</taxon>
        <taxon>Opalozoa</taxon>
        <taxon>Opalinata</taxon>
        <taxon>Blastocystidae</taxon>
        <taxon>Blastocystis</taxon>
    </lineage>
</organism>
<dbReference type="OrthoDB" id="268479at2759"/>
<reference evidence="4 5" key="1">
    <citation type="submission" date="2016-05" db="EMBL/GenBank/DDBJ databases">
        <title>Nuclear genome of Blastocystis sp. subtype 1 NandII.</title>
        <authorList>
            <person name="Gentekaki E."/>
            <person name="Curtis B."/>
            <person name="Stairs C."/>
            <person name="Eme L."/>
            <person name="Herman E."/>
            <person name="Klimes V."/>
            <person name="Arias M.C."/>
            <person name="Elias M."/>
            <person name="Hilliou F."/>
            <person name="Klute M."/>
            <person name="Malik S.-B."/>
            <person name="Pightling A."/>
            <person name="Rachubinski R."/>
            <person name="Salas D."/>
            <person name="Schlacht A."/>
            <person name="Suga H."/>
            <person name="Archibald J."/>
            <person name="Ball S.G."/>
            <person name="Clark G."/>
            <person name="Dacks J."/>
            <person name="Van Der Giezen M."/>
            <person name="Tsaousis A."/>
            <person name="Roger A."/>
        </authorList>
    </citation>
    <scope>NUCLEOTIDE SEQUENCE [LARGE SCALE GENOMIC DNA]</scope>
    <source>
        <strain evidence="5">ATCC 50177 / NandII</strain>
    </source>
</reference>
<accession>A0A196S6W4</accession>
<dbReference type="GO" id="GO:0005634">
    <property type="term" value="C:nucleus"/>
    <property type="evidence" value="ECO:0007669"/>
    <property type="project" value="UniProtKB-SubCell"/>
</dbReference>
<dbReference type="PANTHER" id="PTHR32194:SF2">
    <property type="entry name" value="PROTEASOME SUBUNIT BETA TYPE-1"/>
    <property type="match status" value="1"/>
</dbReference>
<dbReference type="InterPro" id="IPR029055">
    <property type="entry name" value="Ntn_hydrolases_N"/>
</dbReference>
<comment type="function">
    <text evidence="3">Component of the proteasome, a multicatalytic proteinase complex which is characterized by its ability to cleave peptides with Arg, Phe, Tyr, Leu, and Glu adjacent to the leaving group at neutral or slightly basic pH. The proteasome has an ATP-dependent proteolytic activity.</text>
</comment>
<name>A0A196S6W4_BLAHN</name>
<evidence type="ECO:0000256" key="2">
    <source>
        <dbReference type="ARBA" id="ARBA00022942"/>
    </source>
</evidence>
<dbReference type="PANTHER" id="PTHR32194">
    <property type="entry name" value="METALLOPROTEASE TLDD"/>
    <property type="match status" value="1"/>
</dbReference>
<dbReference type="Gene3D" id="3.60.20.10">
    <property type="entry name" value="Glutamine Phosphoribosylpyrophosphate, subunit 1, domain 1"/>
    <property type="match status" value="1"/>
</dbReference>
<dbReference type="Proteomes" id="UP000078348">
    <property type="component" value="Unassembled WGS sequence"/>
</dbReference>
<dbReference type="GO" id="GO:0005737">
    <property type="term" value="C:cytoplasm"/>
    <property type="evidence" value="ECO:0007669"/>
    <property type="project" value="UniProtKB-SubCell"/>
</dbReference>